<dbReference type="OrthoDB" id="2281594at2759"/>
<dbReference type="Proteomes" id="UP000242414">
    <property type="component" value="Unassembled WGS sequence"/>
</dbReference>
<keyword evidence="2" id="KW-0732">Signal</keyword>
<keyword evidence="1" id="KW-0472">Membrane</keyword>
<reference evidence="3" key="1">
    <citation type="journal article" date="2016" name="Proc. Natl. Acad. Sci. U.S.A.">
        <title>Lipid metabolic changes in an early divergent fungus govern the establishment of a mutualistic symbiosis with endobacteria.</title>
        <authorList>
            <person name="Lastovetsky O.A."/>
            <person name="Gaspar M.L."/>
            <person name="Mondo S.J."/>
            <person name="LaButti K.M."/>
            <person name="Sandor L."/>
            <person name="Grigoriev I.V."/>
            <person name="Henry S.A."/>
            <person name="Pawlowska T.E."/>
        </authorList>
    </citation>
    <scope>NUCLEOTIDE SEQUENCE [LARGE SCALE GENOMIC DNA]</scope>
    <source>
        <strain evidence="3">ATCC 52814</strain>
    </source>
</reference>
<evidence type="ECO:0000313" key="3">
    <source>
        <dbReference type="EMBL" id="ORE03962.1"/>
    </source>
</evidence>
<keyword evidence="1" id="KW-1133">Transmembrane helix</keyword>
<gene>
    <name evidence="3" type="ORF">BCV72DRAFT_251534</name>
</gene>
<feature type="signal peptide" evidence="2">
    <location>
        <begin position="1"/>
        <end position="21"/>
    </location>
</feature>
<organism evidence="3">
    <name type="scientific">Rhizopus microsporus var. microsporus</name>
    <dbReference type="NCBI Taxonomy" id="86635"/>
    <lineage>
        <taxon>Eukaryota</taxon>
        <taxon>Fungi</taxon>
        <taxon>Fungi incertae sedis</taxon>
        <taxon>Mucoromycota</taxon>
        <taxon>Mucoromycotina</taxon>
        <taxon>Mucoromycetes</taxon>
        <taxon>Mucorales</taxon>
        <taxon>Mucorineae</taxon>
        <taxon>Rhizopodaceae</taxon>
        <taxon>Rhizopus</taxon>
    </lineage>
</organism>
<sequence>MDWRQAVFWFVLGCFGPAGRSKASYDHHKSFFWGLAILKGIVDGFSMANLKTFEKVEVFFVHGENTHLWNLCFESQGPLFELWFEDTLVIRPHISDKLEALSSFCLLAESVLELEKFKTEHVSSLAKNILTGGTLSKSLSNVINPSIVKLLEEEKAGMHLLGPIFGGHSLPWFLWPVCFMFFYNKTYTF</sequence>
<protein>
    <submittedName>
        <fullName evidence="3">Uncharacterized protein</fullName>
    </submittedName>
</protein>
<name>A0A1X0QW44_RHIZD</name>
<feature type="chain" id="PRO_5013004397" evidence="2">
    <location>
        <begin position="22"/>
        <end position="189"/>
    </location>
</feature>
<evidence type="ECO:0000256" key="1">
    <source>
        <dbReference type="SAM" id="Phobius"/>
    </source>
</evidence>
<feature type="transmembrane region" description="Helical" evidence="1">
    <location>
        <begin position="160"/>
        <end position="183"/>
    </location>
</feature>
<evidence type="ECO:0000256" key="2">
    <source>
        <dbReference type="SAM" id="SignalP"/>
    </source>
</evidence>
<dbReference type="VEuPathDB" id="FungiDB:BCV72DRAFT_251534"/>
<dbReference type="AlphaFoldDB" id="A0A1X0QW44"/>
<dbReference type="EMBL" id="KV921985">
    <property type="protein sequence ID" value="ORE03962.1"/>
    <property type="molecule type" value="Genomic_DNA"/>
</dbReference>
<keyword evidence="1" id="KW-0812">Transmembrane</keyword>
<proteinExistence type="predicted"/>
<accession>A0A1X0QW44</accession>